<dbReference type="GO" id="GO:0009097">
    <property type="term" value="P:isoleucine biosynthetic process"/>
    <property type="evidence" value="ECO:0007669"/>
    <property type="project" value="TreeGrafter"/>
</dbReference>
<dbReference type="InterPro" id="IPR029061">
    <property type="entry name" value="THDP-binding"/>
</dbReference>
<reference evidence="10 11" key="2">
    <citation type="journal article" date="2013" name="Environ. Sci. Technol.">
        <title>The 4-tert-butylphenol-utilizing bacterium Sphingobium fuliginis OMI can degrade bisphenols via phenolic ring hydroxylation and meta-cleavage pathway.</title>
        <authorList>
            <person name="Ogata Y."/>
            <person name="Goda S."/>
            <person name="Toyama T."/>
            <person name="Sei K."/>
            <person name="Ike M."/>
        </authorList>
    </citation>
    <scope>NUCLEOTIDE SEQUENCE [LARGE SCALE GENOMIC DNA]</scope>
    <source>
        <strain evidence="10 11">OMI</strain>
    </source>
</reference>
<comment type="cofactor">
    <cofactor evidence="2">
        <name>thiamine diphosphate</name>
        <dbReference type="ChEBI" id="CHEBI:58937"/>
    </cofactor>
</comment>
<feature type="domain" description="Thiamine pyrophosphate enzyme TPP-binding" evidence="8">
    <location>
        <begin position="386"/>
        <end position="518"/>
    </location>
</feature>
<dbReference type="Gene3D" id="3.40.50.970">
    <property type="match status" value="2"/>
</dbReference>
<dbReference type="PANTHER" id="PTHR18968">
    <property type="entry name" value="THIAMINE PYROPHOSPHATE ENZYMES"/>
    <property type="match status" value="1"/>
</dbReference>
<comment type="caution">
    <text evidence="10">The sequence shown here is derived from an EMBL/GenBank/DDBJ whole genome shotgun (WGS) entry which is preliminary data.</text>
</comment>
<accession>A0A292ZGF2</accession>
<dbReference type="Proteomes" id="UP000221538">
    <property type="component" value="Unassembled WGS sequence"/>
</dbReference>
<evidence type="ECO:0000256" key="3">
    <source>
        <dbReference type="ARBA" id="ARBA00007812"/>
    </source>
</evidence>
<organism evidence="10 11">
    <name type="scientific">Sphingobium fuliginis (strain ATCC 27551)</name>
    <dbReference type="NCBI Taxonomy" id="336203"/>
    <lineage>
        <taxon>Bacteria</taxon>
        <taxon>Pseudomonadati</taxon>
        <taxon>Pseudomonadota</taxon>
        <taxon>Alphaproteobacteria</taxon>
        <taxon>Sphingomonadales</taxon>
        <taxon>Sphingomonadaceae</taxon>
        <taxon>Sphingobium</taxon>
    </lineage>
</organism>
<evidence type="ECO:0000256" key="5">
    <source>
        <dbReference type="ARBA" id="ARBA00023052"/>
    </source>
</evidence>
<evidence type="ECO:0000256" key="2">
    <source>
        <dbReference type="ARBA" id="ARBA00001964"/>
    </source>
</evidence>
<evidence type="ECO:0000256" key="4">
    <source>
        <dbReference type="ARBA" id="ARBA00022723"/>
    </source>
</evidence>
<gene>
    <name evidence="10" type="ORF">SFOMI_2492</name>
</gene>
<dbReference type="Pfam" id="PF02775">
    <property type="entry name" value="TPP_enzyme_C"/>
    <property type="match status" value="1"/>
</dbReference>
<dbReference type="GO" id="GO:0005948">
    <property type="term" value="C:acetolactate synthase complex"/>
    <property type="evidence" value="ECO:0007669"/>
    <property type="project" value="TreeGrafter"/>
</dbReference>
<dbReference type="InterPro" id="IPR000399">
    <property type="entry name" value="TPP-bd_CS"/>
</dbReference>
<dbReference type="GO" id="GO:0009099">
    <property type="term" value="P:L-valine biosynthetic process"/>
    <property type="evidence" value="ECO:0007669"/>
    <property type="project" value="TreeGrafter"/>
</dbReference>
<evidence type="ECO:0000313" key="10">
    <source>
        <dbReference type="EMBL" id="GAY21939.1"/>
    </source>
</evidence>
<dbReference type="SUPFAM" id="SSF52467">
    <property type="entry name" value="DHS-like NAD/FAD-binding domain"/>
    <property type="match status" value="1"/>
</dbReference>
<reference evidence="10 11" key="1">
    <citation type="journal article" date="2013" name="Biodegradation">
        <title>Occurrence of 4-tert-butylphenol (4-t-BP) biodegradation in an aquatic sample caused by the presence of Spirodela polyrrhiza and isolation of a 4-t-BP-utilizing bacterium.</title>
        <authorList>
            <person name="Ogata Y."/>
            <person name="Toyama T."/>
            <person name="Yu N."/>
            <person name="Wang X."/>
            <person name="Sei K."/>
            <person name="Ike M."/>
        </authorList>
    </citation>
    <scope>NUCLEOTIDE SEQUENCE [LARGE SCALE GENOMIC DNA]</scope>
    <source>
        <strain evidence="10 11">OMI</strain>
    </source>
</reference>
<dbReference type="GO" id="GO:0000287">
    <property type="term" value="F:magnesium ion binding"/>
    <property type="evidence" value="ECO:0007669"/>
    <property type="project" value="InterPro"/>
</dbReference>
<dbReference type="Pfam" id="PF02776">
    <property type="entry name" value="TPP_enzyme_N"/>
    <property type="match status" value="1"/>
</dbReference>
<evidence type="ECO:0000256" key="6">
    <source>
        <dbReference type="RuleBase" id="RU362132"/>
    </source>
</evidence>
<dbReference type="PANTHER" id="PTHR18968:SF166">
    <property type="entry name" value="2-HYDROXYACYL-COA LYASE 2"/>
    <property type="match status" value="1"/>
</dbReference>
<feature type="domain" description="Thiamine pyrophosphate enzyme central" evidence="7">
    <location>
        <begin position="173"/>
        <end position="304"/>
    </location>
</feature>
<name>A0A292ZGF2_SPHSA</name>
<dbReference type="SUPFAM" id="SSF52518">
    <property type="entry name" value="Thiamin diphosphate-binding fold (THDP-binding)"/>
    <property type="match status" value="2"/>
</dbReference>
<dbReference type="InterPro" id="IPR029035">
    <property type="entry name" value="DHS-like_NAD/FAD-binding_dom"/>
</dbReference>
<dbReference type="GO" id="GO:0003984">
    <property type="term" value="F:acetolactate synthase activity"/>
    <property type="evidence" value="ECO:0007669"/>
    <property type="project" value="TreeGrafter"/>
</dbReference>
<keyword evidence="5 6" id="KW-0786">Thiamine pyrophosphate</keyword>
<dbReference type="PROSITE" id="PS00187">
    <property type="entry name" value="TPP_ENZYMES"/>
    <property type="match status" value="1"/>
</dbReference>
<dbReference type="InterPro" id="IPR012001">
    <property type="entry name" value="Thiamin_PyroP_enz_TPP-bd_dom"/>
</dbReference>
<evidence type="ECO:0000259" key="7">
    <source>
        <dbReference type="Pfam" id="PF00205"/>
    </source>
</evidence>
<dbReference type="InterPro" id="IPR011766">
    <property type="entry name" value="TPP_enzyme_TPP-bd"/>
</dbReference>
<comment type="cofactor">
    <cofactor evidence="1">
        <name>Mg(2+)</name>
        <dbReference type="ChEBI" id="CHEBI:18420"/>
    </cofactor>
</comment>
<dbReference type="InterPro" id="IPR012000">
    <property type="entry name" value="Thiamin_PyroP_enz_cen_dom"/>
</dbReference>
<dbReference type="EMBL" id="BEWI01000031">
    <property type="protein sequence ID" value="GAY21939.1"/>
    <property type="molecule type" value="Genomic_DNA"/>
</dbReference>
<dbReference type="CDD" id="cd07035">
    <property type="entry name" value="TPP_PYR_POX_like"/>
    <property type="match status" value="1"/>
</dbReference>
<protein>
    <submittedName>
        <fullName evidence="10">Thiamine pyrophosphate-requiring enzyme</fullName>
    </submittedName>
</protein>
<dbReference type="Gene3D" id="3.40.50.1220">
    <property type="entry name" value="TPP-binding domain"/>
    <property type="match status" value="1"/>
</dbReference>
<dbReference type="Pfam" id="PF00205">
    <property type="entry name" value="TPP_enzyme_M"/>
    <property type="match status" value="1"/>
</dbReference>
<keyword evidence="4" id="KW-0479">Metal-binding</keyword>
<evidence type="ECO:0000256" key="1">
    <source>
        <dbReference type="ARBA" id="ARBA00001946"/>
    </source>
</evidence>
<comment type="similarity">
    <text evidence="3 6">Belongs to the TPP enzyme family.</text>
</comment>
<dbReference type="GO" id="GO:0050660">
    <property type="term" value="F:flavin adenine dinucleotide binding"/>
    <property type="evidence" value="ECO:0007669"/>
    <property type="project" value="TreeGrafter"/>
</dbReference>
<dbReference type="InterPro" id="IPR045229">
    <property type="entry name" value="TPP_enz"/>
</dbReference>
<dbReference type="GO" id="GO:0030976">
    <property type="term" value="F:thiamine pyrophosphate binding"/>
    <property type="evidence" value="ECO:0007669"/>
    <property type="project" value="InterPro"/>
</dbReference>
<sequence length="605" mass="65947">MFGVHGYINNVLEEAFRLGINNYHFRHEQSAGFAADAYGRLKRQTGVCYASSSGGMSNYLAPLSQGIGALSPMLLLVGQHGTAGDGLEVLQEGYAAECFKTVTKWTKRLTDWELNSYWTQKAIRDTIGYPPGPVCLEVPLNNQWNFGSAPQRKYLPSGEVPRPILAAGDPTRVQKVTDLILGAKRPIIVVGDGIYWSDGMAALQHFADLMQIPVNCRRTARGAVSELDPLSVPSALRGAMLAKADLIVLVGMRAGELESWFEAPDWPRGDVKYVQINETAQDLWYALPTEEMVVGASRIVIEQLTSYCIDGLGSKKIARDDWLAHLSNLREQNIANRAKLLAKFGGQTPIHTYELTDVLANVVDDDASIIYDSYSGSLYLTDAVRARFAGQILDAGPRVALGQGIGMSIGAAVARPGKQVVTLVGDGGMGIAAPDIETMIHYNLPATVVVLNNSSWGGNSLQGDDIHPNIDWSVGKNNRWDLAFQAFGAHGEFVEKSEDLAPAMRRAFESGKPAVVNVVADCDGVDYSQAWLRLKSGDMWSRGLDEIGPEIRRHFQVTPMNALRIMKTAGDNGTHIPLDFIAELTGNDEASLRQLADERSYSIPK</sequence>
<proteinExistence type="inferred from homology"/>
<evidence type="ECO:0000259" key="9">
    <source>
        <dbReference type="Pfam" id="PF02776"/>
    </source>
</evidence>
<evidence type="ECO:0000259" key="8">
    <source>
        <dbReference type="Pfam" id="PF02775"/>
    </source>
</evidence>
<feature type="domain" description="Thiamine pyrophosphate enzyme N-terminal TPP-binding" evidence="9">
    <location>
        <begin position="2"/>
        <end position="91"/>
    </location>
</feature>
<evidence type="ECO:0000313" key="11">
    <source>
        <dbReference type="Proteomes" id="UP000221538"/>
    </source>
</evidence>
<dbReference type="AlphaFoldDB" id="A0A292ZGF2"/>